<comment type="caution">
    <text evidence="1">The sequence shown here is derived from an EMBL/GenBank/DDBJ whole genome shotgun (WGS) entry which is preliminary data.</text>
</comment>
<evidence type="ECO:0000313" key="1">
    <source>
        <dbReference type="EMBL" id="PXY30813.1"/>
    </source>
</evidence>
<reference evidence="1 2" key="1">
    <citation type="submission" date="2016-07" db="EMBL/GenBank/DDBJ databases">
        <title>Draft genome sequence of Prauserella sp. YIM 121212, isolated from alkaline soil.</title>
        <authorList>
            <person name="Ruckert C."/>
            <person name="Albersmeier A."/>
            <person name="Jiang C.-L."/>
            <person name="Jiang Y."/>
            <person name="Kalinowski J."/>
            <person name="Schneider O."/>
            <person name="Winkler A."/>
            <person name="Zotchev S.B."/>
        </authorList>
    </citation>
    <scope>NUCLEOTIDE SEQUENCE [LARGE SCALE GENOMIC DNA]</scope>
    <source>
        <strain evidence="1 2">YIM 121212</strain>
    </source>
</reference>
<gene>
    <name evidence="1" type="ORF">BA062_19965</name>
</gene>
<dbReference type="Proteomes" id="UP000247892">
    <property type="component" value="Unassembled WGS sequence"/>
</dbReference>
<name>A0A318LJF4_9PSEU</name>
<dbReference type="OrthoDB" id="3470137at2"/>
<sequence length="215" mass="23120">MGKPDQPRGPDGKWRKRSGVAVAAALAATVAYGQVGVTGGGTASVESSISQALRTKLDKGKRNAAKGRPGAAWKDLSLKRTGQRLFRGARCAVNSYGDVQRFLFRTPCRSLDRMLYALDDEQWNRIVVSVAWVDMRNAVSARELRALADVHGTGNIAPLPGSFVGVGDIRWTGRNYDSRRSNRLVVIAEVEPVSGAPSPGYLDGIADVAAEFPRP</sequence>
<evidence type="ECO:0000313" key="2">
    <source>
        <dbReference type="Proteomes" id="UP000247892"/>
    </source>
</evidence>
<dbReference type="RefSeq" id="WP_110338980.1">
    <property type="nucleotide sequence ID" value="NZ_MASU01000007.1"/>
</dbReference>
<accession>A0A318LJF4</accession>
<proteinExistence type="predicted"/>
<organism evidence="1 2">
    <name type="scientific">Prauserella flavalba</name>
    <dbReference type="NCBI Taxonomy" id="1477506"/>
    <lineage>
        <taxon>Bacteria</taxon>
        <taxon>Bacillati</taxon>
        <taxon>Actinomycetota</taxon>
        <taxon>Actinomycetes</taxon>
        <taxon>Pseudonocardiales</taxon>
        <taxon>Pseudonocardiaceae</taxon>
        <taxon>Prauserella</taxon>
    </lineage>
</organism>
<dbReference type="AlphaFoldDB" id="A0A318LJF4"/>
<keyword evidence="2" id="KW-1185">Reference proteome</keyword>
<dbReference type="EMBL" id="MASU01000007">
    <property type="protein sequence ID" value="PXY30813.1"/>
    <property type="molecule type" value="Genomic_DNA"/>
</dbReference>
<protein>
    <submittedName>
        <fullName evidence="1">Uncharacterized protein</fullName>
    </submittedName>
</protein>